<reference evidence="9 10" key="1">
    <citation type="submission" date="2019-03" db="EMBL/GenBank/DDBJ databases">
        <title>Genomic Encyclopedia of Type Strains, Phase III (KMG-III): the genomes of soil and plant-associated and newly described type strains.</title>
        <authorList>
            <person name="Whitman W."/>
        </authorList>
    </citation>
    <scope>NUCLEOTIDE SEQUENCE [LARGE SCALE GENOMIC DNA]</scope>
    <source>
        <strain evidence="9 10">VKMAc-2574</strain>
    </source>
</reference>
<dbReference type="NCBIfam" id="TIGR02937">
    <property type="entry name" value="sigma70-ECF"/>
    <property type="match status" value="1"/>
</dbReference>
<evidence type="ECO:0000313" key="9">
    <source>
        <dbReference type="EMBL" id="TDW87477.1"/>
    </source>
</evidence>
<evidence type="ECO:0000256" key="4">
    <source>
        <dbReference type="ARBA" id="ARBA00023163"/>
    </source>
</evidence>
<feature type="domain" description="RNA polymerase sigma factor 70 region 4 type 2" evidence="7">
    <location>
        <begin position="137"/>
        <end position="172"/>
    </location>
</feature>
<dbReference type="InterPro" id="IPR007627">
    <property type="entry name" value="RNA_pol_sigma70_r2"/>
</dbReference>
<protein>
    <submittedName>
        <fullName evidence="9">RNA polymerase sigma factor (Sigma-70 family)</fullName>
    </submittedName>
</protein>
<evidence type="ECO:0000259" key="6">
    <source>
        <dbReference type="Pfam" id="PF04542"/>
    </source>
</evidence>
<evidence type="ECO:0000256" key="3">
    <source>
        <dbReference type="ARBA" id="ARBA00023082"/>
    </source>
</evidence>
<evidence type="ECO:0000256" key="1">
    <source>
        <dbReference type="ARBA" id="ARBA00010641"/>
    </source>
</evidence>
<dbReference type="EMBL" id="SODU01000003">
    <property type="protein sequence ID" value="TDW87477.1"/>
    <property type="molecule type" value="Genomic_DNA"/>
</dbReference>
<evidence type="ECO:0000313" key="10">
    <source>
        <dbReference type="Proteomes" id="UP000295060"/>
    </source>
</evidence>
<feature type="compositionally biased region" description="Basic and acidic residues" evidence="5">
    <location>
        <begin position="81"/>
        <end position="92"/>
    </location>
</feature>
<dbReference type="Proteomes" id="UP000295060">
    <property type="component" value="Unassembled WGS sequence"/>
</dbReference>
<dbReference type="RefSeq" id="WP_202871172.1">
    <property type="nucleotide sequence ID" value="NZ_SODU01000003.1"/>
</dbReference>
<sequence>MTGPAEELPGDLRIEDLLRELAPRVLAAVTRRFGRFDLAEDAVQEALLAAVTGWAEDGVPPNPAAWLTTVAVRRMTDMLRSEQARRRREQLDATRSLPQSLLDGGSDSISTADQDDTLVILFLCCHPDVQPASQLTLTLRAVGGLTTAEIARALLVPEATVGQRISRAKQRISQSGARFRLPEPEERRQRLDVVMQVLYLIFNEGYTASSGTTLQRVELAAEAIRLTRMLREKLPSEPEVGGLLALMLLTHARRRARTGPTGDLIPLAEQDRTRWDRDLIAEGVALLEEVLPRRRPGPYQLQAAVAAVHAEAERFEDTDWAQIVALYDVLVRMSADPMVRLNSAVAVAMHRGPAAGLELLDSLAADPKLADHHRLAAVRAHLLEQSGSLDAARQAYLTAAKLTVSAPEQRYLHSRAARLGMREQPPAFE</sequence>
<keyword evidence="10" id="KW-1185">Reference proteome</keyword>
<dbReference type="InterPro" id="IPR036388">
    <property type="entry name" value="WH-like_DNA-bd_sf"/>
</dbReference>
<name>A0ABY2FAI1_9ACTN</name>
<dbReference type="PANTHER" id="PTHR47756">
    <property type="entry name" value="BLL6612 PROTEIN-RELATED"/>
    <property type="match status" value="1"/>
</dbReference>
<dbReference type="Gene3D" id="1.10.10.10">
    <property type="entry name" value="Winged helix-like DNA-binding domain superfamily/Winged helix DNA-binding domain"/>
    <property type="match status" value="1"/>
</dbReference>
<dbReference type="PANTHER" id="PTHR47756:SF2">
    <property type="entry name" value="BLL6612 PROTEIN"/>
    <property type="match status" value="1"/>
</dbReference>
<dbReference type="Pfam" id="PF08281">
    <property type="entry name" value="Sigma70_r4_2"/>
    <property type="match status" value="1"/>
</dbReference>
<dbReference type="SUPFAM" id="SSF88946">
    <property type="entry name" value="Sigma2 domain of RNA polymerase sigma factors"/>
    <property type="match status" value="1"/>
</dbReference>
<evidence type="ECO:0000256" key="5">
    <source>
        <dbReference type="SAM" id="MobiDB-lite"/>
    </source>
</evidence>
<dbReference type="Gene3D" id="1.10.1740.10">
    <property type="match status" value="1"/>
</dbReference>
<gene>
    <name evidence="9" type="ORF">EV137_5557</name>
</gene>
<feature type="domain" description="RNA polymerase sigma-70 region 2" evidence="6">
    <location>
        <begin position="17"/>
        <end position="83"/>
    </location>
</feature>
<evidence type="ECO:0000256" key="2">
    <source>
        <dbReference type="ARBA" id="ARBA00023015"/>
    </source>
</evidence>
<dbReference type="InterPro" id="IPR013324">
    <property type="entry name" value="RNA_pol_sigma_r3/r4-like"/>
</dbReference>
<organism evidence="9 10">
    <name type="scientific">Kribbella pratensis</name>
    <dbReference type="NCBI Taxonomy" id="2512112"/>
    <lineage>
        <taxon>Bacteria</taxon>
        <taxon>Bacillati</taxon>
        <taxon>Actinomycetota</taxon>
        <taxon>Actinomycetes</taxon>
        <taxon>Propionibacteriales</taxon>
        <taxon>Kribbellaceae</taxon>
        <taxon>Kribbella</taxon>
    </lineage>
</organism>
<keyword evidence="2" id="KW-0805">Transcription regulation</keyword>
<dbReference type="InterPro" id="IPR014284">
    <property type="entry name" value="RNA_pol_sigma-70_dom"/>
</dbReference>
<proteinExistence type="inferred from homology"/>
<accession>A0ABY2FAI1</accession>
<keyword evidence="3" id="KW-0731">Sigma factor</keyword>
<comment type="similarity">
    <text evidence="1">Belongs to the sigma-70 factor family. ECF subfamily.</text>
</comment>
<comment type="caution">
    <text evidence="9">The sequence shown here is derived from an EMBL/GenBank/DDBJ whole genome shotgun (WGS) entry which is preliminary data.</text>
</comment>
<dbReference type="Pfam" id="PF20239">
    <property type="entry name" value="DUF6596"/>
    <property type="match status" value="1"/>
</dbReference>
<dbReference type="SUPFAM" id="SSF88659">
    <property type="entry name" value="Sigma3 and sigma4 domains of RNA polymerase sigma factors"/>
    <property type="match status" value="1"/>
</dbReference>
<dbReference type="InterPro" id="IPR013249">
    <property type="entry name" value="RNA_pol_sigma70_r4_t2"/>
</dbReference>
<evidence type="ECO:0000259" key="8">
    <source>
        <dbReference type="Pfam" id="PF20239"/>
    </source>
</evidence>
<keyword evidence="4" id="KW-0804">Transcription</keyword>
<dbReference type="Pfam" id="PF04542">
    <property type="entry name" value="Sigma70_r2"/>
    <property type="match status" value="1"/>
</dbReference>
<feature type="domain" description="DUF6596" evidence="8">
    <location>
        <begin position="190"/>
        <end position="289"/>
    </location>
</feature>
<dbReference type="InterPro" id="IPR013325">
    <property type="entry name" value="RNA_pol_sigma_r2"/>
</dbReference>
<dbReference type="InterPro" id="IPR046531">
    <property type="entry name" value="DUF6596"/>
</dbReference>
<feature type="region of interest" description="Disordered" evidence="5">
    <location>
        <begin position="81"/>
        <end position="108"/>
    </location>
</feature>
<evidence type="ECO:0000259" key="7">
    <source>
        <dbReference type="Pfam" id="PF08281"/>
    </source>
</evidence>